<dbReference type="SUPFAM" id="SSF55785">
    <property type="entry name" value="PYP-like sensor domain (PAS domain)"/>
    <property type="match status" value="1"/>
</dbReference>
<dbReference type="InterPro" id="IPR013656">
    <property type="entry name" value="PAS_4"/>
</dbReference>
<comment type="caution">
    <text evidence="3">The sequence shown here is derived from an EMBL/GenBank/DDBJ whole genome shotgun (WGS) entry which is preliminary data.</text>
</comment>
<protein>
    <submittedName>
        <fullName evidence="3">Chemotaxis protein methyltransferase CheR</fullName>
        <ecNumber evidence="3">2.1.1.80</ecNumber>
    </submittedName>
</protein>
<keyword evidence="3" id="KW-0808">Transferase</keyword>
<dbReference type="InterPro" id="IPR035965">
    <property type="entry name" value="PAS-like_dom_sf"/>
</dbReference>
<dbReference type="STRING" id="493475.GARC_3831"/>
<evidence type="ECO:0000256" key="1">
    <source>
        <dbReference type="SAM" id="MobiDB-lite"/>
    </source>
</evidence>
<gene>
    <name evidence="3" type="primary">cheR</name>
    <name evidence="3" type="ORF">GARC_3831</name>
</gene>
<dbReference type="EMBL" id="BAEO01000055">
    <property type="protein sequence ID" value="GAC20785.1"/>
    <property type="molecule type" value="Genomic_DNA"/>
</dbReference>
<dbReference type="Gene3D" id="3.30.450.20">
    <property type="entry name" value="PAS domain"/>
    <property type="match status" value="1"/>
</dbReference>
<proteinExistence type="predicted"/>
<accession>K6ZBJ5</accession>
<keyword evidence="3" id="KW-0489">Methyltransferase</keyword>
<dbReference type="GO" id="GO:0032259">
    <property type="term" value="P:methylation"/>
    <property type="evidence" value="ECO:0007669"/>
    <property type="project" value="UniProtKB-KW"/>
</dbReference>
<evidence type="ECO:0000259" key="2">
    <source>
        <dbReference type="Pfam" id="PF08448"/>
    </source>
</evidence>
<dbReference type="GO" id="GO:0008983">
    <property type="term" value="F:protein-glutamate O-methyltransferase activity"/>
    <property type="evidence" value="ECO:0007669"/>
    <property type="project" value="UniProtKB-EC"/>
</dbReference>
<reference evidence="3 4" key="1">
    <citation type="journal article" date="2017" name="Antonie Van Leeuwenhoek">
        <title>Rhizobium rhizosphaerae sp. nov., a novel species isolated from rice rhizosphere.</title>
        <authorList>
            <person name="Zhao J.J."/>
            <person name="Zhang J."/>
            <person name="Zhang R.J."/>
            <person name="Zhang C.W."/>
            <person name="Yin H.Q."/>
            <person name="Zhang X.X."/>
        </authorList>
    </citation>
    <scope>NUCLEOTIDE SEQUENCE [LARGE SCALE GENOMIC DNA]</scope>
    <source>
        <strain evidence="3 4">BSs20135</strain>
    </source>
</reference>
<feature type="domain" description="PAS fold-4" evidence="2">
    <location>
        <begin position="23"/>
        <end position="129"/>
    </location>
</feature>
<dbReference type="InterPro" id="IPR000014">
    <property type="entry name" value="PAS"/>
</dbReference>
<keyword evidence="4" id="KW-1185">Reference proteome</keyword>
<dbReference type="Pfam" id="PF08448">
    <property type="entry name" value="PAS_4"/>
    <property type="match status" value="1"/>
</dbReference>
<dbReference type="Proteomes" id="UP000006327">
    <property type="component" value="Unassembled WGS sequence"/>
</dbReference>
<evidence type="ECO:0000313" key="3">
    <source>
        <dbReference type="EMBL" id="GAC20785.1"/>
    </source>
</evidence>
<name>K6ZBJ5_9ALTE</name>
<dbReference type="NCBIfam" id="TIGR00229">
    <property type="entry name" value="sensory_box"/>
    <property type="match status" value="1"/>
</dbReference>
<evidence type="ECO:0000313" key="4">
    <source>
        <dbReference type="Proteomes" id="UP000006327"/>
    </source>
</evidence>
<organism evidence="3 4">
    <name type="scientific">Paraglaciecola arctica BSs20135</name>
    <dbReference type="NCBI Taxonomy" id="493475"/>
    <lineage>
        <taxon>Bacteria</taxon>
        <taxon>Pseudomonadati</taxon>
        <taxon>Pseudomonadota</taxon>
        <taxon>Gammaproteobacteria</taxon>
        <taxon>Alteromonadales</taxon>
        <taxon>Alteromonadaceae</taxon>
        <taxon>Paraglaciecola</taxon>
    </lineage>
</organism>
<dbReference type="EC" id="2.1.1.80" evidence="3"/>
<dbReference type="eggNOG" id="COG3829">
    <property type="taxonomic scope" value="Bacteria"/>
</dbReference>
<feature type="region of interest" description="Disordered" evidence="1">
    <location>
        <begin position="196"/>
        <end position="215"/>
    </location>
</feature>
<dbReference type="AlphaFoldDB" id="K6ZBJ5"/>
<dbReference type="RefSeq" id="WP_007623058.1">
    <property type="nucleotide sequence ID" value="NZ_BAEO01000055.1"/>
</dbReference>
<dbReference type="eggNOG" id="COG4191">
    <property type="taxonomic scope" value="Bacteria"/>
</dbReference>
<sequence>MLESKTNREMLDYVDSIINTVRHPLITLDQNLKVVTVNRSFYAFFKSKPENTIGHYIFELDKRQWDIPVLRELLQTVARQKTSFDDYVVEQNFAIIGRRIMLLNARQVKQAEGKERIILLVMEDITERADELVIAKKEKDKRADELVIANKEKEMRADELVIANEEKDKRADELVIANEEKDKRAGELVIANEEKEKRADELVVANEEKKSEQMN</sequence>